<feature type="binding site" evidence="6">
    <location>
        <begin position="56"/>
        <end position="61"/>
    </location>
    <ligand>
        <name>ATP</name>
        <dbReference type="ChEBI" id="CHEBI:30616"/>
    </ligand>
</feature>
<dbReference type="Proteomes" id="UP000886752">
    <property type="component" value="Unassembled WGS sequence"/>
</dbReference>
<dbReference type="GO" id="GO:0005524">
    <property type="term" value="F:ATP binding"/>
    <property type="evidence" value="ECO:0007669"/>
    <property type="project" value="UniProtKB-UniRule"/>
</dbReference>
<evidence type="ECO:0000256" key="1">
    <source>
        <dbReference type="ARBA" id="ARBA00022598"/>
    </source>
</evidence>
<comment type="function">
    <text evidence="6">Ligates lysine onto the cytidine present at position 34 of the AUA codon-specific tRNA(Ile) that contains the anticodon CAU, in an ATP-dependent manner. Cytidine is converted to lysidine, thus changing the amino acid specificity of the tRNA from methionine to isoleucine.</text>
</comment>
<feature type="domain" description="tRNA(Ile)-lysidine/2-thiocytidine synthase N-terminal" evidence="7">
    <location>
        <begin position="51"/>
        <end position="227"/>
    </location>
</feature>
<comment type="catalytic activity">
    <reaction evidence="5 6">
        <text>cytidine(34) in tRNA(Ile2) + L-lysine + ATP = lysidine(34) in tRNA(Ile2) + AMP + diphosphate + H(+)</text>
        <dbReference type="Rhea" id="RHEA:43744"/>
        <dbReference type="Rhea" id="RHEA-COMP:10625"/>
        <dbReference type="Rhea" id="RHEA-COMP:10670"/>
        <dbReference type="ChEBI" id="CHEBI:15378"/>
        <dbReference type="ChEBI" id="CHEBI:30616"/>
        <dbReference type="ChEBI" id="CHEBI:32551"/>
        <dbReference type="ChEBI" id="CHEBI:33019"/>
        <dbReference type="ChEBI" id="CHEBI:82748"/>
        <dbReference type="ChEBI" id="CHEBI:83665"/>
        <dbReference type="ChEBI" id="CHEBI:456215"/>
        <dbReference type="EC" id="6.3.4.19"/>
    </reaction>
</comment>
<keyword evidence="6" id="KW-0963">Cytoplasm</keyword>
<dbReference type="EMBL" id="DXHV01000081">
    <property type="protein sequence ID" value="HIW01429.1"/>
    <property type="molecule type" value="Genomic_DNA"/>
</dbReference>
<evidence type="ECO:0000256" key="2">
    <source>
        <dbReference type="ARBA" id="ARBA00022694"/>
    </source>
</evidence>
<organism evidence="8 9">
    <name type="scientific">Candidatus Desulfovibrio intestinipullorum</name>
    <dbReference type="NCBI Taxonomy" id="2838536"/>
    <lineage>
        <taxon>Bacteria</taxon>
        <taxon>Pseudomonadati</taxon>
        <taxon>Thermodesulfobacteriota</taxon>
        <taxon>Desulfovibrionia</taxon>
        <taxon>Desulfovibrionales</taxon>
        <taxon>Desulfovibrionaceae</taxon>
        <taxon>Desulfovibrio</taxon>
    </lineage>
</organism>
<proteinExistence type="inferred from homology"/>
<dbReference type="Pfam" id="PF01171">
    <property type="entry name" value="ATP_bind_3"/>
    <property type="match status" value="1"/>
</dbReference>
<name>A0A9D1TQH5_9BACT</name>
<dbReference type="EC" id="6.3.4.19" evidence="6"/>
<comment type="domain">
    <text evidence="6">The N-terminal region contains the highly conserved SGGXDS motif, predicted to be a P-loop motif involved in ATP binding.</text>
</comment>
<dbReference type="InterPro" id="IPR012094">
    <property type="entry name" value="tRNA_Ile_lys_synt"/>
</dbReference>
<protein>
    <recommendedName>
        <fullName evidence="6">tRNA(Ile)-lysidine synthase</fullName>
        <ecNumber evidence="6">6.3.4.19</ecNumber>
    </recommendedName>
    <alternativeName>
        <fullName evidence="6">tRNA(Ile)-2-lysyl-cytidine synthase</fullName>
    </alternativeName>
    <alternativeName>
        <fullName evidence="6">tRNA(Ile)-lysidine synthetase</fullName>
    </alternativeName>
</protein>
<evidence type="ECO:0000313" key="8">
    <source>
        <dbReference type="EMBL" id="HIW01429.1"/>
    </source>
</evidence>
<comment type="caution">
    <text evidence="8">The sequence shown here is derived from an EMBL/GenBank/DDBJ whole genome shotgun (WGS) entry which is preliminary data.</text>
</comment>
<dbReference type="SUPFAM" id="SSF52402">
    <property type="entry name" value="Adenine nucleotide alpha hydrolases-like"/>
    <property type="match status" value="1"/>
</dbReference>
<dbReference type="PANTHER" id="PTHR43033:SF1">
    <property type="entry name" value="TRNA(ILE)-LYSIDINE SYNTHASE-RELATED"/>
    <property type="match status" value="1"/>
</dbReference>
<sequence length="381" mass="41033">MRPTAPLPTPDASDLPASVPSLHAAPAFTARLALQLHKNLAEAGVAQGATLLCAVSGGADSVALACLAALVAPRLQARVHMACCDHGLRAESAAEARFVMALGHLLGLEVTTVTLNVQGQGSLEEVARTKRYAALEAVRKECGASHILLAHHRRDLSEDMILRLVRGTGWPGLGGMKAADPERHLLRPLLFADPEDLRTVLHELHMPHCEDASNADTRFARNRVRHELLPLLYRENPGLDAALGNLSLLARLDEDYFADLIAPLCAQCKEERRPEAAGTRITLSLPARPVKALAPSVRLRLFMALIQRLARAGVPGQARSGVLLQLNAALDRPRRPRHFVLPGGMQIRLGSKTLDVSGLVPEKEAAAQDISESDERPADAR</sequence>
<reference evidence="8" key="1">
    <citation type="journal article" date="2021" name="PeerJ">
        <title>Extensive microbial diversity within the chicken gut microbiome revealed by metagenomics and culture.</title>
        <authorList>
            <person name="Gilroy R."/>
            <person name="Ravi A."/>
            <person name="Getino M."/>
            <person name="Pursley I."/>
            <person name="Horton D.L."/>
            <person name="Alikhan N.F."/>
            <person name="Baker D."/>
            <person name="Gharbi K."/>
            <person name="Hall N."/>
            <person name="Watson M."/>
            <person name="Adriaenssens E.M."/>
            <person name="Foster-Nyarko E."/>
            <person name="Jarju S."/>
            <person name="Secka A."/>
            <person name="Antonio M."/>
            <person name="Oren A."/>
            <person name="Chaudhuri R.R."/>
            <person name="La Ragione R."/>
            <person name="Hildebrand F."/>
            <person name="Pallen M.J."/>
        </authorList>
    </citation>
    <scope>NUCLEOTIDE SEQUENCE</scope>
    <source>
        <strain evidence="8">ChiHecec2B26-446</strain>
    </source>
</reference>
<keyword evidence="1 6" id="KW-0436">Ligase</keyword>
<dbReference type="InterPro" id="IPR012795">
    <property type="entry name" value="tRNA_Ile_lys_synt_N"/>
</dbReference>
<dbReference type="GO" id="GO:0005737">
    <property type="term" value="C:cytoplasm"/>
    <property type="evidence" value="ECO:0007669"/>
    <property type="project" value="UniProtKB-SubCell"/>
</dbReference>
<evidence type="ECO:0000256" key="3">
    <source>
        <dbReference type="ARBA" id="ARBA00022741"/>
    </source>
</evidence>
<accession>A0A9D1TQH5</accession>
<dbReference type="NCBIfam" id="TIGR02432">
    <property type="entry name" value="lysidine_TilS_N"/>
    <property type="match status" value="1"/>
</dbReference>
<dbReference type="Gene3D" id="3.40.50.620">
    <property type="entry name" value="HUPs"/>
    <property type="match status" value="1"/>
</dbReference>
<dbReference type="CDD" id="cd01992">
    <property type="entry name" value="TilS_N"/>
    <property type="match status" value="1"/>
</dbReference>
<comment type="similarity">
    <text evidence="6">Belongs to the tRNA(Ile)-lysidine synthase family.</text>
</comment>
<keyword evidence="2 6" id="KW-0819">tRNA processing</keyword>
<evidence type="ECO:0000256" key="4">
    <source>
        <dbReference type="ARBA" id="ARBA00022840"/>
    </source>
</evidence>
<gene>
    <name evidence="6 8" type="primary">tilS</name>
    <name evidence="8" type="ORF">H9894_09640</name>
</gene>
<dbReference type="AlphaFoldDB" id="A0A9D1TQH5"/>
<comment type="subcellular location">
    <subcellularLocation>
        <location evidence="6">Cytoplasm</location>
    </subcellularLocation>
</comment>
<dbReference type="HAMAP" id="MF_01161">
    <property type="entry name" value="tRNA_Ile_lys_synt"/>
    <property type="match status" value="1"/>
</dbReference>
<evidence type="ECO:0000256" key="6">
    <source>
        <dbReference type="HAMAP-Rule" id="MF_01161"/>
    </source>
</evidence>
<keyword evidence="4 6" id="KW-0067">ATP-binding</keyword>
<dbReference type="GO" id="GO:0006400">
    <property type="term" value="P:tRNA modification"/>
    <property type="evidence" value="ECO:0007669"/>
    <property type="project" value="UniProtKB-UniRule"/>
</dbReference>
<dbReference type="PANTHER" id="PTHR43033">
    <property type="entry name" value="TRNA(ILE)-LYSIDINE SYNTHASE-RELATED"/>
    <property type="match status" value="1"/>
</dbReference>
<dbReference type="InterPro" id="IPR014729">
    <property type="entry name" value="Rossmann-like_a/b/a_fold"/>
</dbReference>
<dbReference type="GO" id="GO:0032267">
    <property type="term" value="F:tRNA(Ile)-lysidine synthase activity"/>
    <property type="evidence" value="ECO:0007669"/>
    <property type="project" value="UniProtKB-EC"/>
</dbReference>
<evidence type="ECO:0000259" key="7">
    <source>
        <dbReference type="Pfam" id="PF01171"/>
    </source>
</evidence>
<dbReference type="InterPro" id="IPR011063">
    <property type="entry name" value="TilS/TtcA_N"/>
</dbReference>
<evidence type="ECO:0000256" key="5">
    <source>
        <dbReference type="ARBA" id="ARBA00048539"/>
    </source>
</evidence>
<evidence type="ECO:0000313" key="9">
    <source>
        <dbReference type="Proteomes" id="UP000886752"/>
    </source>
</evidence>
<keyword evidence="3 6" id="KW-0547">Nucleotide-binding</keyword>
<reference evidence="8" key="2">
    <citation type="submission" date="2021-04" db="EMBL/GenBank/DDBJ databases">
        <authorList>
            <person name="Gilroy R."/>
        </authorList>
    </citation>
    <scope>NUCLEOTIDE SEQUENCE</scope>
    <source>
        <strain evidence="8">ChiHecec2B26-446</strain>
    </source>
</reference>